<dbReference type="PANTHER" id="PTHR37012">
    <property type="entry name" value="B-ZIP TRANSCRIPTION FACTOR (EUROFUNG)-RELATED"/>
    <property type="match status" value="1"/>
</dbReference>
<keyword evidence="3" id="KW-1185">Reference proteome</keyword>
<proteinExistence type="predicted"/>
<dbReference type="GeneID" id="30011657"/>
<sequence>MSNDNVQQQVTSVGPLPARSEDEILRLKDVVLSLQRQLSAVAGAAARGVETAARALREHHANGWDQVQDTVIPIGNLSPERNDDLRGSSIKRAELCSANECTDQGSWNPDQDQSITNTNLPDLSSPSQALAGPGNYIPSPSVFCLDVLELEGSVRQLITTQHLSESDKEHSFDALLRSIFDLMVSKHYWHSTKDWWILTNAFQTIGVITRYRIEPTSENYARLPACFRPTRLQFTRFHWPVVDWIAWPDMRDKLILHAADYDLSEVILATMRSYCLEEEVNSLPENTNGSPSQSLGYQTHIPAGGPKAKVYYRVEEYVEYTKQKVLQRHIPRTISARLEAKLILALQAEETPMKLEPAFFERFPGLSSEAAITHGTYRSIYDAE</sequence>
<gene>
    <name evidence="2" type="ORF">AYL99_07489</name>
</gene>
<evidence type="ECO:0000256" key="1">
    <source>
        <dbReference type="SAM" id="MobiDB-lite"/>
    </source>
</evidence>
<dbReference type="AlphaFoldDB" id="A0A178ZF36"/>
<reference evidence="2 3" key="1">
    <citation type="submission" date="2016-04" db="EMBL/GenBank/DDBJ databases">
        <title>Draft genome of Fonsecaea erecta CBS 125763.</title>
        <authorList>
            <person name="Weiss V.A."/>
            <person name="Vicente V.A."/>
            <person name="Raittz R.T."/>
            <person name="Moreno L.F."/>
            <person name="De Souza E.M."/>
            <person name="Pedrosa F.O."/>
            <person name="Steffens M.B."/>
            <person name="Faoro H."/>
            <person name="Tadra-Sfeir M.Z."/>
            <person name="Najafzadeh M.J."/>
            <person name="Felipe M.S."/>
            <person name="Teixeira M."/>
            <person name="Sun J."/>
            <person name="Xi L."/>
            <person name="Gomes R."/>
            <person name="De Azevedo C.M."/>
            <person name="Salgado C.G."/>
            <person name="Da Silva M.B."/>
            <person name="Nascimento M.F."/>
            <person name="Queiroz-Telles F."/>
            <person name="Attili D.S."/>
            <person name="Gorbushina A."/>
        </authorList>
    </citation>
    <scope>NUCLEOTIDE SEQUENCE [LARGE SCALE GENOMIC DNA]</scope>
    <source>
        <strain evidence="2 3">CBS 125763</strain>
    </source>
</reference>
<dbReference type="InterPro" id="IPR021833">
    <property type="entry name" value="DUF3425"/>
</dbReference>
<dbReference type="Pfam" id="PF11905">
    <property type="entry name" value="DUF3425"/>
    <property type="match status" value="1"/>
</dbReference>
<accession>A0A178ZF36</accession>
<feature type="compositionally biased region" description="Polar residues" evidence="1">
    <location>
        <begin position="101"/>
        <end position="128"/>
    </location>
</feature>
<evidence type="ECO:0000313" key="2">
    <source>
        <dbReference type="EMBL" id="OAP58399.1"/>
    </source>
</evidence>
<dbReference type="OrthoDB" id="4161569at2759"/>
<name>A0A178ZF36_9EURO</name>
<dbReference type="PANTHER" id="PTHR37012:SF2">
    <property type="entry name" value="BZIP DOMAIN-CONTAINING PROTEIN-RELATED"/>
    <property type="match status" value="1"/>
</dbReference>
<evidence type="ECO:0000313" key="3">
    <source>
        <dbReference type="Proteomes" id="UP000078343"/>
    </source>
</evidence>
<comment type="caution">
    <text evidence="2">The sequence shown here is derived from an EMBL/GenBank/DDBJ whole genome shotgun (WGS) entry which is preliminary data.</text>
</comment>
<organism evidence="2 3">
    <name type="scientific">Fonsecaea erecta</name>
    <dbReference type="NCBI Taxonomy" id="1367422"/>
    <lineage>
        <taxon>Eukaryota</taxon>
        <taxon>Fungi</taxon>
        <taxon>Dikarya</taxon>
        <taxon>Ascomycota</taxon>
        <taxon>Pezizomycotina</taxon>
        <taxon>Eurotiomycetes</taxon>
        <taxon>Chaetothyriomycetidae</taxon>
        <taxon>Chaetothyriales</taxon>
        <taxon>Herpotrichiellaceae</taxon>
        <taxon>Fonsecaea</taxon>
    </lineage>
</organism>
<protein>
    <submittedName>
        <fullName evidence="2">Uncharacterized protein</fullName>
    </submittedName>
</protein>
<dbReference type="EMBL" id="LVYI01000006">
    <property type="protein sequence ID" value="OAP58399.1"/>
    <property type="molecule type" value="Genomic_DNA"/>
</dbReference>
<dbReference type="RefSeq" id="XP_018691766.1">
    <property type="nucleotide sequence ID" value="XM_018838998.1"/>
</dbReference>
<dbReference type="Proteomes" id="UP000078343">
    <property type="component" value="Unassembled WGS sequence"/>
</dbReference>
<feature type="region of interest" description="Disordered" evidence="1">
    <location>
        <begin position="101"/>
        <end position="131"/>
    </location>
</feature>